<evidence type="ECO:0000313" key="3">
    <source>
        <dbReference type="EMBL" id="MDT0544975.1"/>
    </source>
</evidence>
<protein>
    <submittedName>
        <fullName evidence="3">Condensation domain-containing protein</fullName>
    </submittedName>
</protein>
<feature type="domain" description="TubC N-terminal docking" evidence="2">
    <location>
        <begin position="7"/>
        <end position="56"/>
    </location>
</feature>
<sequence length="511" mass="55895">MTPDATVDELLEYVAAHGIVLAREGHRLRYDAPRDAFGPDVLAALTRHKRELLARLELEDRGRDTVVATAPVSVQQLGLLGRSRQDPVPQVWNIPLRISLTGPVDPAALHTALDGLVARHHALRCRFAQVEGERWRQEVLAPRSVPLPVRDLTGLDAVRRAERVEEECAAAVDTAFDLTSGTWPAWSLLRTGDDAWVLMFVVHHICVDGWAVTVLLRDLAELYRAAVCGRPPELPERVAQCTDYAREQAAKAAGPGGNGRELAYWAGRFADLPADLDLPLDHPRPPRASGRGRTARLTLERGSADALRALCRERGVTPFAVTTAAFAVLLSSLTGRDDLPVVTNYANRPRGNMEHLVTTTATGVVLRLRLDRAARFADLVDQVVSRTVEGIDHLLPLSALRRGLLEEYGLRLPGAFPIGMTFQNSLDLTLDLPGIRAEVMDQPTEGARRDCSFGVVPQGDTYELYVEYATDLWDPSTADGWLGGYAAVLDAVCHRFEAPLDSLPGMGVGVR</sequence>
<evidence type="ECO:0000313" key="4">
    <source>
        <dbReference type="Proteomes" id="UP001180754"/>
    </source>
</evidence>
<dbReference type="InterPro" id="IPR023213">
    <property type="entry name" value="CAT-like_dom_sf"/>
</dbReference>
<organism evidence="3 4">
    <name type="scientific">Streptomyces lonegramiae</name>
    <dbReference type="NCBI Taxonomy" id="3075524"/>
    <lineage>
        <taxon>Bacteria</taxon>
        <taxon>Bacillati</taxon>
        <taxon>Actinomycetota</taxon>
        <taxon>Actinomycetes</taxon>
        <taxon>Kitasatosporales</taxon>
        <taxon>Streptomycetaceae</taxon>
        <taxon>Streptomyces</taxon>
    </lineage>
</organism>
<dbReference type="PANTHER" id="PTHR45527:SF1">
    <property type="entry name" value="FATTY ACID SYNTHASE"/>
    <property type="match status" value="1"/>
</dbReference>
<dbReference type="EMBL" id="JAVRFD010000009">
    <property type="protein sequence ID" value="MDT0544975.1"/>
    <property type="molecule type" value="Genomic_DNA"/>
</dbReference>
<dbReference type="RefSeq" id="WP_311725437.1">
    <property type="nucleotide sequence ID" value="NZ_JAVRFD010000009.1"/>
</dbReference>
<dbReference type="PANTHER" id="PTHR45527">
    <property type="entry name" value="NONRIBOSOMAL PEPTIDE SYNTHETASE"/>
    <property type="match status" value="1"/>
</dbReference>
<evidence type="ECO:0000259" key="1">
    <source>
        <dbReference type="Pfam" id="PF00668"/>
    </source>
</evidence>
<dbReference type="Pfam" id="PF18563">
    <property type="entry name" value="TubC_N"/>
    <property type="match status" value="1"/>
</dbReference>
<dbReference type="Pfam" id="PF00668">
    <property type="entry name" value="Condensation"/>
    <property type="match status" value="1"/>
</dbReference>
<comment type="caution">
    <text evidence="3">The sequence shown here is derived from an EMBL/GenBank/DDBJ whole genome shotgun (WGS) entry which is preliminary data.</text>
</comment>
<dbReference type="Proteomes" id="UP001180754">
    <property type="component" value="Unassembled WGS sequence"/>
</dbReference>
<proteinExistence type="predicted"/>
<name>A0ABU2XIP9_9ACTN</name>
<dbReference type="InterPro" id="IPR041464">
    <property type="entry name" value="TubC_N"/>
</dbReference>
<dbReference type="SUPFAM" id="SSF52777">
    <property type="entry name" value="CoA-dependent acyltransferases"/>
    <property type="match status" value="2"/>
</dbReference>
<gene>
    <name evidence="3" type="ORF">RND15_20015</name>
</gene>
<evidence type="ECO:0000259" key="2">
    <source>
        <dbReference type="Pfam" id="PF18563"/>
    </source>
</evidence>
<accession>A0ABU2XIP9</accession>
<feature type="domain" description="Condensation" evidence="1">
    <location>
        <begin position="69"/>
        <end position="502"/>
    </location>
</feature>
<dbReference type="CDD" id="cd19531">
    <property type="entry name" value="LCL_NRPS-like"/>
    <property type="match status" value="1"/>
</dbReference>
<dbReference type="InterPro" id="IPR001242">
    <property type="entry name" value="Condensation_dom"/>
</dbReference>
<reference evidence="3" key="1">
    <citation type="submission" date="2024-05" db="EMBL/GenBank/DDBJ databases">
        <title>30 novel species of actinomycetes from the DSMZ collection.</title>
        <authorList>
            <person name="Nouioui I."/>
        </authorList>
    </citation>
    <scope>NUCLEOTIDE SEQUENCE</scope>
    <source>
        <strain evidence="3">DSM 41529</strain>
    </source>
</reference>
<dbReference type="InterPro" id="IPR044894">
    <property type="entry name" value="TubC_N_sf"/>
</dbReference>
<dbReference type="Gene3D" id="1.10.10.1830">
    <property type="entry name" value="Non-ribosomal peptide synthase, adenylation domain"/>
    <property type="match status" value="1"/>
</dbReference>
<dbReference type="Gene3D" id="3.30.559.30">
    <property type="entry name" value="Nonribosomal peptide synthetase, condensation domain"/>
    <property type="match status" value="1"/>
</dbReference>
<keyword evidence="4" id="KW-1185">Reference proteome</keyword>
<dbReference type="Gene3D" id="3.30.559.10">
    <property type="entry name" value="Chloramphenicol acetyltransferase-like domain"/>
    <property type="match status" value="1"/>
</dbReference>